<protein>
    <recommendedName>
        <fullName evidence="1">Glycosyltransferase 61 catalytic domain-containing protein</fullName>
    </recommendedName>
</protein>
<keyword evidence="3" id="KW-1185">Reference proteome</keyword>
<dbReference type="EMBL" id="BJYF01000019">
    <property type="protein sequence ID" value="GEN60635.1"/>
    <property type="molecule type" value="Genomic_DNA"/>
</dbReference>
<reference evidence="2 3" key="1">
    <citation type="submission" date="2019-07" db="EMBL/GenBank/DDBJ databases">
        <title>Whole genome shotgun sequence of Acetobacter nitrogenifigens NBRC 105050.</title>
        <authorList>
            <person name="Hosoyama A."/>
            <person name="Uohara A."/>
            <person name="Ohji S."/>
            <person name="Ichikawa N."/>
        </authorList>
    </citation>
    <scope>NUCLEOTIDE SEQUENCE [LARGE SCALE GENOMIC DNA]</scope>
    <source>
        <strain evidence="2 3">NBRC 105050</strain>
    </source>
</reference>
<dbReference type="AlphaFoldDB" id="A0A511XCM7"/>
<organism evidence="2 3">
    <name type="scientific">Acetobacter nitrogenifigens DSM 23921 = NBRC 105050</name>
    <dbReference type="NCBI Taxonomy" id="1120919"/>
    <lineage>
        <taxon>Bacteria</taxon>
        <taxon>Pseudomonadati</taxon>
        <taxon>Pseudomonadota</taxon>
        <taxon>Alphaproteobacteria</taxon>
        <taxon>Acetobacterales</taxon>
        <taxon>Acetobacteraceae</taxon>
        <taxon>Acetobacter</taxon>
    </lineage>
</organism>
<evidence type="ECO:0000259" key="1">
    <source>
        <dbReference type="Pfam" id="PF04577"/>
    </source>
</evidence>
<dbReference type="GO" id="GO:0016757">
    <property type="term" value="F:glycosyltransferase activity"/>
    <property type="evidence" value="ECO:0007669"/>
    <property type="project" value="InterPro"/>
</dbReference>
<sequence length="699" mass="79239">MLNSFSQINLEAWQNEHLQVHFRDLLLSGSVEGQRFAATYIGLADPTGLGKGELFHSGAQWLELHGDDRSAETVAKIVYISSRKRDSNWGGIYKYLRKHIYLTDGEFKDFCFISDQRFDRVPSVIRQCRPDKKLYALREIEQVGLFNKNRSVDYFCYDKSSAYEYLQKFYGRDIAALFNIINTPQAESDFFLVASLLRDGGVSADVCSVGRAPIAKLVNSLTGLGIVERNGGIEKNFLCAPSGHPVVSRYFQTLVSYLDMCLLKKISPDYKEFSSRWAFEACLCDMFSENVSFSEDASITLIDGSIYDGFIEASGEEENLTQQDVDAPFPRIRLSGIASPSIYKNSIRAESVVGMLPGAYYPPSDNVTIIGEDRVPHILQQIHAPIAVPPLKLFQCYELGVSGHGCCWHEGQFLRLESYLSFVAESETLGGHWMRPSDASDIRYVDEPAIVAFGAGYGCYGHYLVDDVPRIALARRILGDKAFADRKIVIPQKTPGWAINVLKILGRVNEEQFLFFDHEREFLKIRDALVPSFGHRDYRFHPFVKEYYQSLSPADVTPTRRICLSRRAWEPNKVNQRVFEQQELFEDMARQRGFDVIAPETLPLMEQIRLIAETRCQIGEHGSAQHASIYNRYGMTVGTINPLTEIQTNLGRIYGDTNVIVFADGERRDEAGNTFFSISLEKLEGFFDAVMQQDMQRWG</sequence>
<comment type="caution">
    <text evidence="2">The sequence shown here is derived from an EMBL/GenBank/DDBJ whole genome shotgun (WGS) entry which is preliminary data.</text>
</comment>
<feature type="domain" description="Glycosyltransferase 61 catalytic" evidence="1">
    <location>
        <begin position="460"/>
        <end position="633"/>
    </location>
</feature>
<accession>A0A511XCM7</accession>
<dbReference type="InterPro" id="IPR049625">
    <property type="entry name" value="Glyco_transf_61_cat"/>
</dbReference>
<proteinExistence type="predicted"/>
<evidence type="ECO:0000313" key="2">
    <source>
        <dbReference type="EMBL" id="GEN60635.1"/>
    </source>
</evidence>
<gene>
    <name evidence="2" type="ORF">ANI02nite_25190</name>
</gene>
<dbReference type="RefSeq" id="WP_146882453.1">
    <property type="nucleotide sequence ID" value="NZ_AUBI01000010.1"/>
</dbReference>
<dbReference type="Proteomes" id="UP000321635">
    <property type="component" value="Unassembled WGS sequence"/>
</dbReference>
<dbReference type="Pfam" id="PF04577">
    <property type="entry name" value="Glyco_transf_61"/>
    <property type="match status" value="1"/>
</dbReference>
<evidence type="ECO:0000313" key="3">
    <source>
        <dbReference type="Proteomes" id="UP000321635"/>
    </source>
</evidence>
<dbReference type="OrthoDB" id="7169123at2"/>
<name>A0A511XCM7_9PROT</name>
<dbReference type="STRING" id="1120919.GCA_000429165_02618"/>